<dbReference type="OrthoDB" id="6335297at2759"/>
<proteinExistence type="inferred from homology"/>
<organism evidence="8">
    <name type="scientific">Puccinia triticina (isolate 1-1 / race 1 (BBBD))</name>
    <name type="common">Brown leaf rust fungus</name>
    <dbReference type="NCBI Taxonomy" id="630390"/>
    <lineage>
        <taxon>Eukaryota</taxon>
        <taxon>Fungi</taxon>
        <taxon>Dikarya</taxon>
        <taxon>Basidiomycota</taxon>
        <taxon>Pucciniomycotina</taxon>
        <taxon>Pucciniomycetes</taxon>
        <taxon>Pucciniales</taxon>
        <taxon>Pucciniaceae</taxon>
        <taxon>Puccinia</taxon>
    </lineage>
</organism>
<keyword evidence="5 7" id="KW-0320">Glycogen biosynthesis</keyword>
<gene>
    <name evidence="8" type="ORF">PTTG_26628</name>
</gene>
<comment type="catalytic activity">
    <reaction evidence="6">
        <text>[(1-&gt;4)-alpha-D-glucosyl](n) + UDP-alpha-D-glucose = [(1-&gt;4)-alpha-D-glucosyl](n+1) + UDP + H(+)</text>
        <dbReference type="Rhea" id="RHEA:18549"/>
        <dbReference type="Rhea" id="RHEA-COMP:9584"/>
        <dbReference type="Rhea" id="RHEA-COMP:9587"/>
        <dbReference type="ChEBI" id="CHEBI:15378"/>
        <dbReference type="ChEBI" id="CHEBI:15444"/>
        <dbReference type="ChEBI" id="CHEBI:58223"/>
        <dbReference type="ChEBI" id="CHEBI:58885"/>
        <dbReference type="EC" id="2.4.1.11"/>
    </reaction>
    <physiologicalReaction direction="left-to-right" evidence="6">
        <dbReference type="Rhea" id="RHEA:18550"/>
    </physiologicalReaction>
</comment>
<dbReference type="EnsemblFungi" id="PTTG_26628-t43_1">
    <property type="protein sequence ID" value="PTTG_26628-t43_1-p1"/>
    <property type="gene ID" value="PTTG_26628"/>
</dbReference>
<protein>
    <recommendedName>
        <fullName evidence="7">Glycogen [starch] synthase</fullName>
        <ecNumber evidence="7">2.4.1.11</ecNumber>
    </recommendedName>
</protein>
<dbReference type="InterPro" id="IPR008631">
    <property type="entry name" value="Glycogen_synth"/>
</dbReference>
<dbReference type="Proteomes" id="UP000005240">
    <property type="component" value="Unassembled WGS sequence"/>
</dbReference>
<dbReference type="STRING" id="630390.A0A180GRN1"/>
<keyword evidence="3 7" id="KW-0328">Glycosyltransferase</keyword>
<dbReference type="UniPathway" id="UPA00164"/>
<evidence type="ECO:0000313" key="9">
    <source>
        <dbReference type="EnsemblFungi" id="PTTG_26628-t43_1-p1"/>
    </source>
</evidence>
<reference evidence="9" key="4">
    <citation type="submission" date="2025-05" db="UniProtKB">
        <authorList>
            <consortium name="EnsemblFungi"/>
        </authorList>
    </citation>
    <scope>IDENTIFICATION</scope>
    <source>
        <strain evidence="9">isolate 1-1 / race 1 (BBBD)</strain>
    </source>
</reference>
<reference evidence="9 10" key="3">
    <citation type="journal article" date="2017" name="G3 (Bethesda)">
        <title>Comparative analysis highlights variable genome content of wheat rusts and divergence of the mating loci.</title>
        <authorList>
            <person name="Cuomo C.A."/>
            <person name="Bakkeren G."/>
            <person name="Khalil H.B."/>
            <person name="Panwar V."/>
            <person name="Joly D."/>
            <person name="Linning R."/>
            <person name="Sakthikumar S."/>
            <person name="Song X."/>
            <person name="Adiconis X."/>
            <person name="Fan L."/>
            <person name="Goldberg J.M."/>
            <person name="Levin J.Z."/>
            <person name="Young S."/>
            <person name="Zeng Q."/>
            <person name="Anikster Y."/>
            <person name="Bruce M."/>
            <person name="Wang M."/>
            <person name="Yin C."/>
            <person name="McCallum B."/>
            <person name="Szabo L.J."/>
            <person name="Hulbert S."/>
            <person name="Chen X."/>
            <person name="Fellers J.P."/>
        </authorList>
    </citation>
    <scope>NUCLEOTIDE SEQUENCE</scope>
    <source>
        <strain evidence="9">isolate 1-1 / race 1 (BBBD)</strain>
        <strain evidence="10">Isolate 1-1 / race 1 (BBBD)</strain>
    </source>
</reference>
<dbReference type="PANTHER" id="PTHR10176">
    <property type="entry name" value="GLYCOGEN SYNTHASE"/>
    <property type="match status" value="1"/>
</dbReference>
<comment type="pathway">
    <text evidence="1 7">Glycan biosynthesis; glycogen biosynthesis.</text>
</comment>
<dbReference type="GO" id="GO:0004373">
    <property type="term" value="F:alpha-1,4-glucan glucosyltransferase (UDP-glucose donor) activity"/>
    <property type="evidence" value="ECO:0007669"/>
    <property type="project" value="UniProtKB-EC"/>
</dbReference>
<evidence type="ECO:0000256" key="5">
    <source>
        <dbReference type="ARBA" id="ARBA00023056"/>
    </source>
</evidence>
<evidence type="ECO:0000256" key="1">
    <source>
        <dbReference type="ARBA" id="ARBA00004964"/>
    </source>
</evidence>
<dbReference type="EC" id="2.4.1.11" evidence="7"/>
<evidence type="ECO:0000313" key="8">
    <source>
        <dbReference type="EMBL" id="OAV95476.1"/>
    </source>
</evidence>
<evidence type="ECO:0000256" key="4">
    <source>
        <dbReference type="ARBA" id="ARBA00022679"/>
    </source>
</evidence>
<dbReference type="VEuPathDB" id="FungiDB:PTTG_26628"/>
<name>A0A180GRN1_PUCT1</name>
<evidence type="ECO:0000256" key="7">
    <source>
        <dbReference type="RuleBase" id="RU363104"/>
    </source>
</evidence>
<keyword evidence="10" id="KW-1185">Reference proteome</keyword>
<comment type="similarity">
    <text evidence="2 7">Belongs to the glycosyltransferase 3 family.</text>
</comment>
<evidence type="ECO:0000256" key="3">
    <source>
        <dbReference type="ARBA" id="ARBA00022676"/>
    </source>
</evidence>
<sequence>MRKTLYNVLILGFGNPMDALVLMYDRQDAGGKMYPLGGIYTVIKTKAPINCHKYGDQYCLLGPLAYKSAPMEVEAIKPDTPEMRDSLQSMKDRGVKYLYRCWLIEGGPKVLLFDTGSMMSCLDKWKNNLWNLAGIPAPPNNSKTNDTIVFGYLVSCFLGEFASRKTSKAIIGHFHKWLAGLAIPLCRKRQINITTIFTTHTTLLGCYLCAGSVDFYNNIQYFDVNHKAGKRGIYHRYCVKWASTHCANEFPRRPAVRTALSAK</sequence>
<dbReference type="GO" id="GO:0005978">
    <property type="term" value="P:glycogen biosynthetic process"/>
    <property type="evidence" value="ECO:0007669"/>
    <property type="project" value="UniProtKB-UniPathway"/>
</dbReference>
<comment type="function">
    <text evidence="7">Transfers the glycosyl residue from UDP-Glc to the non-reducing end of alpha-1,4-glucan.</text>
</comment>
<keyword evidence="4 7" id="KW-0808">Transferase</keyword>
<dbReference type="EMBL" id="ADAS02000028">
    <property type="protein sequence ID" value="OAV95476.1"/>
    <property type="molecule type" value="Genomic_DNA"/>
</dbReference>
<accession>A0A180GRN1</accession>
<dbReference type="AlphaFoldDB" id="A0A180GRN1"/>
<reference evidence="8" key="2">
    <citation type="submission" date="2016-05" db="EMBL/GenBank/DDBJ databases">
        <title>Comparative analysis highlights variable genome content of wheat rusts and divergence of the mating loci.</title>
        <authorList>
            <person name="Cuomo C.A."/>
            <person name="Bakkeren G."/>
            <person name="Szabo L."/>
            <person name="Khalil H."/>
            <person name="Joly D."/>
            <person name="Goldberg J."/>
            <person name="Young S."/>
            <person name="Zeng Q."/>
            <person name="Fellers J."/>
        </authorList>
    </citation>
    <scope>NUCLEOTIDE SEQUENCE [LARGE SCALE GENOMIC DNA]</scope>
    <source>
        <strain evidence="8">1-1 BBBD Race 1</strain>
    </source>
</reference>
<evidence type="ECO:0000256" key="6">
    <source>
        <dbReference type="ARBA" id="ARBA00047345"/>
    </source>
</evidence>
<dbReference type="PANTHER" id="PTHR10176:SF3">
    <property type="entry name" value="GLYCOGEN [STARCH] SYNTHASE"/>
    <property type="match status" value="1"/>
</dbReference>
<evidence type="ECO:0000313" key="10">
    <source>
        <dbReference type="Proteomes" id="UP000005240"/>
    </source>
</evidence>
<evidence type="ECO:0000256" key="2">
    <source>
        <dbReference type="ARBA" id="ARBA00010686"/>
    </source>
</evidence>
<reference evidence="8" key="1">
    <citation type="submission" date="2009-11" db="EMBL/GenBank/DDBJ databases">
        <authorList>
            <consortium name="The Broad Institute Genome Sequencing Platform"/>
            <person name="Ward D."/>
            <person name="Feldgarden M."/>
            <person name="Earl A."/>
            <person name="Young S.K."/>
            <person name="Zeng Q."/>
            <person name="Koehrsen M."/>
            <person name="Alvarado L."/>
            <person name="Berlin A."/>
            <person name="Bochicchio J."/>
            <person name="Borenstein D."/>
            <person name="Chapman S.B."/>
            <person name="Chen Z."/>
            <person name="Engels R."/>
            <person name="Freedman E."/>
            <person name="Gellesch M."/>
            <person name="Goldberg J."/>
            <person name="Griggs A."/>
            <person name="Gujja S."/>
            <person name="Heilman E."/>
            <person name="Heiman D."/>
            <person name="Hepburn T."/>
            <person name="Howarth C."/>
            <person name="Jen D."/>
            <person name="Larson L."/>
            <person name="Lewis B."/>
            <person name="Mehta T."/>
            <person name="Park D."/>
            <person name="Pearson M."/>
            <person name="Roberts A."/>
            <person name="Saif S."/>
            <person name="Shea T."/>
            <person name="Shenoy N."/>
            <person name="Sisk P."/>
            <person name="Stolte C."/>
            <person name="Sykes S."/>
            <person name="Thomson T."/>
            <person name="Walk T."/>
            <person name="White J."/>
            <person name="Yandava C."/>
            <person name="Izard J."/>
            <person name="Baranova O.V."/>
            <person name="Blanton J.M."/>
            <person name="Tanner A.C."/>
            <person name="Dewhirst F.E."/>
            <person name="Haas B."/>
            <person name="Nusbaum C."/>
            <person name="Birren B."/>
        </authorList>
    </citation>
    <scope>NUCLEOTIDE SEQUENCE [LARGE SCALE GENOMIC DNA]</scope>
    <source>
        <strain evidence="8">1-1 BBBD Race 1</strain>
    </source>
</reference>
<dbReference type="Gene3D" id="3.40.50.2000">
    <property type="entry name" value="Glycogen Phosphorylase B"/>
    <property type="match status" value="1"/>
</dbReference>
<dbReference type="GO" id="GO:0005737">
    <property type="term" value="C:cytoplasm"/>
    <property type="evidence" value="ECO:0007669"/>
    <property type="project" value="TreeGrafter"/>
</dbReference>
<dbReference type="Pfam" id="PF05693">
    <property type="entry name" value="Glycogen_syn"/>
    <property type="match status" value="1"/>
</dbReference>